<accession>A0ABM3TZ28</accession>
<proteinExistence type="predicted"/>
<feature type="compositionally biased region" description="Gly residues" evidence="1">
    <location>
        <begin position="82"/>
        <end position="94"/>
    </location>
</feature>
<feature type="region of interest" description="Disordered" evidence="1">
    <location>
        <begin position="255"/>
        <end position="297"/>
    </location>
</feature>
<dbReference type="PROSITE" id="PS51257">
    <property type="entry name" value="PROKAR_LIPOPROTEIN"/>
    <property type="match status" value="1"/>
</dbReference>
<feature type="region of interest" description="Disordered" evidence="1">
    <location>
        <begin position="57"/>
        <end position="131"/>
    </location>
</feature>
<evidence type="ECO:0000313" key="2">
    <source>
        <dbReference type="Proteomes" id="UP001652580"/>
    </source>
</evidence>
<reference evidence="3" key="1">
    <citation type="submission" date="2025-08" db="UniProtKB">
        <authorList>
            <consortium name="RefSeq"/>
        </authorList>
    </citation>
    <scope>IDENTIFICATION</scope>
</reference>
<protein>
    <submittedName>
        <fullName evidence="3">Uncharacterized protein LOC130708703</fullName>
    </submittedName>
</protein>
<feature type="compositionally biased region" description="Basic and acidic residues" evidence="1">
    <location>
        <begin position="104"/>
        <end position="116"/>
    </location>
</feature>
<name>A0ABM3TZ28_BALAC</name>
<dbReference type="Proteomes" id="UP001652580">
    <property type="component" value="Chromosome 8"/>
</dbReference>
<gene>
    <name evidence="3" type="primary">LOC130708703</name>
</gene>
<dbReference type="GeneID" id="130708703"/>
<organism evidence="2 3">
    <name type="scientific">Balaenoptera acutorostrata</name>
    <name type="common">Common minke whale</name>
    <name type="synonym">Balaena rostrata</name>
    <dbReference type="NCBI Taxonomy" id="9767"/>
    <lineage>
        <taxon>Eukaryota</taxon>
        <taxon>Metazoa</taxon>
        <taxon>Chordata</taxon>
        <taxon>Craniata</taxon>
        <taxon>Vertebrata</taxon>
        <taxon>Euteleostomi</taxon>
        <taxon>Mammalia</taxon>
        <taxon>Eutheria</taxon>
        <taxon>Laurasiatheria</taxon>
        <taxon>Artiodactyla</taxon>
        <taxon>Whippomorpha</taxon>
        <taxon>Cetacea</taxon>
        <taxon>Mysticeti</taxon>
        <taxon>Balaenopteridae</taxon>
        <taxon>Balaenoptera</taxon>
    </lineage>
</organism>
<keyword evidence="2" id="KW-1185">Reference proteome</keyword>
<sequence>MASGARCWPATRSLGPFPQSLSLSCSARPPPTWALHHLDQFIGASRQAAWAALSVQASGRTPRRAALRGAQRGTSGREEPGPGVGRPGLAGGRVGAAQGNQGDWEPRATDDSEQRGRHPTSVSRIPGDKGHLARHSTLSDCFHGAGTQPSLTVFLLTESCGLAARRLWNPSQKAGCLQGLAAQGRTARSSAGSGPPPRAFAAARVPNTGARETGPLQVSADVIQVGKGHPGHSRPPSNDRCPYKEREIWTQIQTHSRGHETGGAQPQAEGRQGSPATSRSWRGRKEPPPEASEECGPAHTLALDVWPPEPAENTFQFAGMCHGSPRKLTQQGTPDAGALPLGFAVNSCYVSRARALLAAVLTAGRSSLPLPVGASPALQSPHPGPTAWHSSSAGSLASLSQALTLLFNLTPPRFLKL</sequence>
<evidence type="ECO:0000313" key="3">
    <source>
        <dbReference type="RefSeq" id="XP_057407349.1"/>
    </source>
</evidence>
<dbReference type="RefSeq" id="XP_057407349.1">
    <property type="nucleotide sequence ID" value="XM_057551366.1"/>
</dbReference>
<evidence type="ECO:0000256" key="1">
    <source>
        <dbReference type="SAM" id="MobiDB-lite"/>
    </source>
</evidence>